<keyword evidence="2" id="KW-0732">Signal</keyword>
<dbReference type="PROSITE" id="PS51257">
    <property type="entry name" value="PROKAR_LIPOPROTEIN"/>
    <property type="match status" value="1"/>
</dbReference>
<gene>
    <name evidence="3" type="ORF">GCM10007968_10670</name>
</gene>
<feature type="region of interest" description="Disordered" evidence="1">
    <location>
        <begin position="221"/>
        <end position="267"/>
    </location>
</feature>
<name>A0A917S066_9BACL</name>
<protein>
    <recommendedName>
        <fullName evidence="5">DUF4247 domain-containing protein</fullName>
    </recommendedName>
</protein>
<evidence type="ECO:0000256" key="2">
    <source>
        <dbReference type="SAM" id="SignalP"/>
    </source>
</evidence>
<evidence type="ECO:0000256" key="1">
    <source>
        <dbReference type="SAM" id="MobiDB-lite"/>
    </source>
</evidence>
<feature type="region of interest" description="Disordered" evidence="1">
    <location>
        <begin position="175"/>
        <end position="200"/>
    </location>
</feature>
<feature type="signal peptide" evidence="2">
    <location>
        <begin position="1"/>
        <end position="23"/>
    </location>
</feature>
<feature type="chain" id="PRO_5039656035" description="DUF4247 domain-containing protein" evidence="2">
    <location>
        <begin position="24"/>
        <end position="267"/>
    </location>
</feature>
<dbReference type="AlphaFoldDB" id="A0A917S066"/>
<dbReference type="Proteomes" id="UP000654670">
    <property type="component" value="Unassembled WGS sequence"/>
</dbReference>
<organism evidence="3 4">
    <name type="scientific">Sporolactobacillus putidus</name>
    <dbReference type="NCBI Taxonomy" id="492735"/>
    <lineage>
        <taxon>Bacteria</taxon>
        <taxon>Bacillati</taxon>
        <taxon>Bacillota</taxon>
        <taxon>Bacilli</taxon>
        <taxon>Bacillales</taxon>
        <taxon>Sporolactobacillaceae</taxon>
        <taxon>Sporolactobacillus</taxon>
    </lineage>
</organism>
<proteinExistence type="predicted"/>
<feature type="compositionally biased region" description="Low complexity" evidence="1">
    <location>
        <begin position="188"/>
        <end position="200"/>
    </location>
</feature>
<evidence type="ECO:0000313" key="4">
    <source>
        <dbReference type="Proteomes" id="UP000654670"/>
    </source>
</evidence>
<accession>A0A917S066</accession>
<comment type="caution">
    <text evidence="3">The sequence shown here is derived from an EMBL/GenBank/DDBJ whole genome shotgun (WGS) entry which is preliminary data.</text>
</comment>
<reference evidence="3" key="2">
    <citation type="submission" date="2020-09" db="EMBL/GenBank/DDBJ databases">
        <authorList>
            <person name="Sun Q."/>
            <person name="Ohkuma M."/>
        </authorList>
    </citation>
    <scope>NUCLEOTIDE SEQUENCE</scope>
    <source>
        <strain evidence="3">JCM 15325</strain>
    </source>
</reference>
<feature type="compositionally biased region" description="Polar residues" evidence="1">
    <location>
        <begin position="227"/>
        <end position="253"/>
    </location>
</feature>
<sequence>MFKQLSNALKIVLAAVLSVSVLAGCSGQSAVSADYPLISVSKNGNQESYIYQADKQTVPEVAKKLSDQRKPEQMSKTDSQQMFLVYPDELYDIQRDSKNPENTVIEVSNKAFVDNNYSSSFLKGYLSAVLLDQIFQLGKHALGNYRGYTNSKTYPSASKYRLPTAQEKKVIPPITKQTTGSIIRRSHSGNTSSSPSSTLSKIENSFSKDVGQAISSVEKSTGKIFKSDSSSGSNRVTPKNSTISIPRNNSPPKVNSGGFGKVIKRSK</sequence>
<dbReference type="InterPro" id="IPR025341">
    <property type="entry name" value="DUF4247"/>
</dbReference>
<evidence type="ECO:0008006" key="5">
    <source>
        <dbReference type="Google" id="ProtNLM"/>
    </source>
</evidence>
<dbReference type="RefSeq" id="WP_188802040.1">
    <property type="nucleotide sequence ID" value="NZ_BMOK01000003.1"/>
</dbReference>
<keyword evidence="4" id="KW-1185">Reference proteome</keyword>
<dbReference type="Pfam" id="PF14042">
    <property type="entry name" value="DUF4247"/>
    <property type="match status" value="1"/>
</dbReference>
<dbReference type="EMBL" id="BMOK01000003">
    <property type="protein sequence ID" value="GGL48322.1"/>
    <property type="molecule type" value="Genomic_DNA"/>
</dbReference>
<reference evidence="3" key="1">
    <citation type="journal article" date="2014" name="Int. J. Syst. Evol. Microbiol.">
        <title>Complete genome sequence of Corynebacterium casei LMG S-19264T (=DSM 44701T), isolated from a smear-ripened cheese.</title>
        <authorList>
            <consortium name="US DOE Joint Genome Institute (JGI-PGF)"/>
            <person name="Walter F."/>
            <person name="Albersmeier A."/>
            <person name="Kalinowski J."/>
            <person name="Ruckert C."/>
        </authorList>
    </citation>
    <scope>NUCLEOTIDE SEQUENCE</scope>
    <source>
        <strain evidence="3">JCM 15325</strain>
    </source>
</reference>
<evidence type="ECO:0000313" key="3">
    <source>
        <dbReference type="EMBL" id="GGL48322.1"/>
    </source>
</evidence>